<sequence length="50" mass="6008">MSKKMCSWKKDDIKKIQRNLKKLINNPSYYCNKYGRVVKDDKNLCKAKKL</sequence>
<dbReference type="OrthoDB" id="120120at2157"/>
<dbReference type="AlphaFoldDB" id="A0A285EKU6"/>
<dbReference type="Proteomes" id="UP000295404">
    <property type="component" value="Unassembled WGS sequence"/>
</dbReference>
<protein>
    <submittedName>
        <fullName evidence="1">Uncharacterized protein</fullName>
    </submittedName>
</protein>
<reference evidence="1" key="1">
    <citation type="submission" date="2017-09" db="EMBL/GenBank/DDBJ databases">
        <authorList>
            <person name="Ehlers B."/>
            <person name="Leendertz F.H."/>
        </authorList>
    </citation>
    <scope>NUCLEOTIDE SEQUENCE [LARGE SCALE GENOMIC DNA]</scope>
    <source>
        <strain evidence="1">WG-1MB</strain>
    </source>
</reference>
<dbReference type="RefSeq" id="WP_164909064.1">
    <property type="nucleotide sequence ID" value="NZ_OBDR01000001.1"/>
</dbReference>
<accession>A0A285EKU6</accession>
<reference evidence="2 4" key="3">
    <citation type="submission" date="2019-03" db="EMBL/GenBank/DDBJ databases">
        <title>Subsurface microbial communities from deep shales in Ohio and West Virginia, USA.</title>
        <authorList>
            <person name="Wrighton K."/>
        </authorList>
    </citation>
    <scope>NUCLEOTIDE SEQUENCE [LARGE SCALE GENOMIC DNA]</scope>
    <source>
        <strain evidence="2 4">WG1_MB</strain>
    </source>
</reference>
<dbReference type="EMBL" id="SMMS01000001">
    <property type="protein sequence ID" value="TCL11003.1"/>
    <property type="molecule type" value="Genomic_DNA"/>
</dbReference>
<evidence type="ECO:0000313" key="2">
    <source>
        <dbReference type="EMBL" id="TCL11003.1"/>
    </source>
</evidence>
<name>A0A285EKU6_9EURY</name>
<evidence type="ECO:0000313" key="4">
    <source>
        <dbReference type="Proteomes" id="UP000295404"/>
    </source>
</evidence>
<dbReference type="EMBL" id="OBDR01000001">
    <property type="protein sequence ID" value="SNX99617.1"/>
    <property type="molecule type" value="Genomic_DNA"/>
</dbReference>
<keyword evidence="3" id="KW-1185">Reference proteome</keyword>
<gene>
    <name evidence="2" type="ORF">C7960_0097</name>
    <name evidence="1" type="ORF">SAMN06295989_10165</name>
</gene>
<organism evidence="1 3">
    <name type="scientific">Methanohalophilus euhalobius</name>
    <dbReference type="NCBI Taxonomy" id="51203"/>
    <lineage>
        <taxon>Archaea</taxon>
        <taxon>Methanobacteriati</taxon>
        <taxon>Methanobacteriota</taxon>
        <taxon>Stenosarchaea group</taxon>
        <taxon>Methanomicrobia</taxon>
        <taxon>Methanosarcinales</taxon>
        <taxon>Methanosarcinaceae</taxon>
        <taxon>Methanohalophilus</taxon>
    </lineage>
</organism>
<evidence type="ECO:0000313" key="3">
    <source>
        <dbReference type="Proteomes" id="UP000217726"/>
    </source>
</evidence>
<dbReference type="Proteomes" id="UP000217726">
    <property type="component" value="Unassembled WGS sequence"/>
</dbReference>
<evidence type="ECO:0000313" key="1">
    <source>
        <dbReference type="EMBL" id="SNX99617.1"/>
    </source>
</evidence>
<proteinExistence type="predicted"/>
<reference evidence="3" key="2">
    <citation type="submission" date="2017-09" db="EMBL/GenBank/DDBJ databases">
        <authorList>
            <person name="Varghese N."/>
            <person name="Submissions S."/>
        </authorList>
    </citation>
    <scope>NUCLEOTIDE SEQUENCE [LARGE SCALE GENOMIC DNA]</scope>
    <source>
        <strain evidence="3">WG-1MB</strain>
    </source>
</reference>